<evidence type="ECO:0000313" key="2">
    <source>
        <dbReference type="EMBL" id="MPN55349.1"/>
    </source>
</evidence>
<dbReference type="EMBL" id="VSSQ01124477">
    <property type="protein sequence ID" value="MPN55349.1"/>
    <property type="molecule type" value="Genomic_DNA"/>
</dbReference>
<comment type="caution">
    <text evidence="2">The sequence shown here is derived from an EMBL/GenBank/DDBJ whole genome shotgun (WGS) entry which is preliminary data.</text>
</comment>
<accession>A0A645IY36</accession>
<sequence>MRRLGREHETVRGGVAPAGVGRRLLRAVVGAVDLDGAQLAAGVLQLAPLHQSGRIERAAAPRRVDPSADADVHARRGGGGGGGEQVIHGHVGPGGASSRRFYRHAPPTPAYAVAAAQGS</sequence>
<protein>
    <submittedName>
        <fullName evidence="2">Uncharacterized protein</fullName>
    </submittedName>
</protein>
<evidence type="ECO:0000256" key="1">
    <source>
        <dbReference type="SAM" id="MobiDB-lite"/>
    </source>
</evidence>
<reference evidence="2" key="1">
    <citation type="submission" date="2019-08" db="EMBL/GenBank/DDBJ databases">
        <authorList>
            <person name="Kucharzyk K."/>
            <person name="Murdoch R.W."/>
            <person name="Higgins S."/>
            <person name="Loffler F."/>
        </authorList>
    </citation>
    <scope>NUCLEOTIDE SEQUENCE</scope>
</reference>
<dbReference type="AlphaFoldDB" id="A0A645IY36"/>
<organism evidence="2">
    <name type="scientific">bioreactor metagenome</name>
    <dbReference type="NCBI Taxonomy" id="1076179"/>
    <lineage>
        <taxon>unclassified sequences</taxon>
        <taxon>metagenomes</taxon>
        <taxon>ecological metagenomes</taxon>
    </lineage>
</organism>
<proteinExistence type="predicted"/>
<name>A0A645IY36_9ZZZZ</name>
<gene>
    <name evidence="2" type="ORF">SDC9_203031</name>
</gene>
<feature type="compositionally biased region" description="Basic and acidic residues" evidence="1">
    <location>
        <begin position="57"/>
        <end position="74"/>
    </location>
</feature>
<feature type="region of interest" description="Disordered" evidence="1">
    <location>
        <begin position="57"/>
        <end position="103"/>
    </location>
</feature>